<gene>
    <name evidence="1" type="ORF">SCALOS_LOCUS7440</name>
</gene>
<evidence type="ECO:0000313" key="2">
    <source>
        <dbReference type="Proteomes" id="UP000789860"/>
    </source>
</evidence>
<keyword evidence="2" id="KW-1185">Reference proteome</keyword>
<dbReference type="Proteomes" id="UP000789860">
    <property type="component" value="Unassembled WGS sequence"/>
</dbReference>
<evidence type="ECO:0000313" key="1">
    <source>
        <dbReference type="EMBL" id="CAG8615082.1"/>
    </source>
</evidence>
<feature type="non-terminal residue" evidence="1">
    <location>
        <position position="1"/>
    </location>
</feature>
<dbReference type="EMBL" id="CAJVPM010016604">
    <property type="protein sequence ID" value="CAG8615082.1"/>
    <property type="molecule type" value="Genomic_DNA"/>
</dbReference>
<proteinExistence type="predicted"/>
<name>A0ACA9MVP8_9GLOM</name>
<organism evidence="1 2">
    <name type="scientific">Scutellospora calospora</name>
    <dbReference type="NCBI Taxonomy" id="85575"/>
    <lineage>
        <taxon>Eukaryota</taxon>
        <taxon>Fungi</taxon>
        <taxon>Fungi incertae sedis</taxon>
        <taxon>Mucoromycota</taxon>
        <taxon>Glomeromycotina</taxon>
        <taxon>Glomeromycetes</taxon>
        <taxon>Diversisporales</taxon>
        <taxon>Gigasporaceae</taxon>
        <taxon>Scutellospora</taxon>
    </lineage>
</organism>
<sequence length="85" mass="10092">GKPAIKEIVKQYGKNITIIVAIDRNEKAFSKVKNLVARHHLADYETILKRIDDVFDIVTREDCRNWIRHSISYFDFCQDEERIKI</sequence>
<protein>
    <submittedName>
        <fullName evidence="1">9398_t:CDS:1</fullName>
    </submittedName>
</protein>
<accession>A0ACA9MVP8</accession>
<reference evidence="1" key="1">
    <citation type="submission" date="2021-06" db="EMBL/GenBank/DDBJ databases">
        <authorList>
            <person name="Kallberg Y."/>
            <person name="Tangrot J."/>
            <person name="Rosling A."/>
        </authorList>
    </citation>
    <scope>NUCLEOTIDE SEQUENCE</scope>
    <source>
        <strain evidence="1">AU212A</strain>
    </source>
</reference>
<comment type="caution">
    <text evidence="1">The sequence shown here is derived from an EMBL/GenBank/DDBJ whole genome shotgun (WGS) entry which is preliminary data.</text>
</comment>